<sequence length="400" mass="44350">MSLAEVVAADVDASSSSTIPLFTHCPSPSSKRSKNGSSLFVQLLDGSSLFEAEVSTSHKPRALDCSPLEYLTAVQAALSPLAVGQEPRFDFRWSRAKRTLTLMERAGFAMKFSAVEFAQVADDASKWQQLLHQVATQQKERREEVDEKEEKILKLEKLLLQKETLLEATLEAKQKEEDRLFQGFCAVLNGKKDEIQRLKNELNRAQEAQSYGVQEGGKRKVAAPKRARKATGAKLKKKKHQEEEEEEDVDMSGEDSSREDSGGESTVTEEADDDERDERKKAKRDAISAYSQLPTSLKPSSVQISSVEDLLSSMDDIIKNEEEVNEATQRGEASSQSVTLEVEKQSHVMESSKPRSTVARSALAVKVEPTPPPKSEPVKPAPPVDEPMDSEEEDILDMLS</sequence>
<dbReference type="Proteomes" id="UP000002640">
    <property type="component" value="Unassembled WGS sequence"/>
</dbReference>
<proteinExistence type="predicted"/>
<feature type="compositionally biased region" description="Polar residues" evidence="1">
    <location>
        <begin position="289"/>
        <end position="304"/>
    </location>
</feature>
<feature type="region of interest" description="Disordered" evidence="1">
    <location>
        <begin position="321"/>
        <end position="400"/>
    </location>
</feature>
<feature type="compositionally biased region" description="Basic and acidic residues" evidence="1">
    <location>
        <begin position="341"/>
        <end position="353"/>
    </location>
</feature>
<accession>G5A8I4</accession>
<feature type="region of interest" description="Disordered" evidence="1">
    <location>
        <begin position="207"/>
        <end position="304"/>
    </location>
</feature>
<feature type="compositionally biased region" description="Basic and acidic residues" evidence="1">
    <location>
        <begin position="277"/>
        <end position="286"/>
    </location>
</feature>
<dbReference type="GO" id="GO:0032807">
    <property type="term" value="C:DNA ligase IV complex"/>
    <property type="evidence" value="ECO:0007669"/>
    <property type="project" value="TreeGrafter"/>
</dbReference>
<dbReference type="GO" id="GO:0005958">
    <property type="term" value="C:DNA-dependent protein kinase-DNA ligase 4 complex"/>
    <property type="evidence" value="ECO:0007669"/>
    <property type="project" value="TreeGrafter"/>
</dbReference>
<dbReference type="OMA" id="XESSKES"/>
<dbReference type="AlphaFoldDB" id="G5A8I4"/>
<evidence type="ECO:0000313" key="3">
    <source>
        <dbReference type="Proteomes" id="UP000002640"/>
    </source>
</evidence>
<feature type="compositionally biased region" description="Acidic residues" evidence="1">
    <location>
        <begin position="267"/>
        <end position="276"/>
    </location>
</feature>
<dbReference type="EMBL" id="JH159161">
    <property type="protein sequence ID" value="EGZ08210.1"/>
    <property type="molecule type" value="Genomic_DNA"/>
</dbReference>
<dbReference type="PANTHER" id="PTHR28559:SF1">
    <property type="entry name" value="DNA REPAIR PROTEIN XRCC4"/>
    <property type="match status" value="1"/>
</dbReference>
<feature type="compositionally biased region" description="Basic residues" evidence="1">
    <location>
        <begin position="219"/>
        <end position="239"/>
    </location>
</feature>
<evidence type="ECO:0000313" key="2">
    <source>
        <dbReference type="EMBL" id="EGZ08210.1"/>
    </source>
</evidence>
<protein>
    <submittedName>
        <fullName evidence="2">Uncharacterized protein</fullName>
    </submittedName>
</protein>
<dbReference type="RefSeq" id="XP_009536382.1">
    <property type="nucleotide sequence ID" value="XM_009538087.1"/>
</dbReference>
<dbReference type="GO" id="GO:0006310">
    <property type="term" value="P:DNA recombination"/>
    <property type="evidence" value="ECO:0007669"/>
    <property type="project" value="InterPro"/>
</dbReference>
<dbReference type="PANTHER" id="PTHR28559">
    <property type="entry name" value="DNA REPAIR PROTEIN XRCC4"/>
    <property type="match status" value="1"/>
</dbReference>
<dbReference type="GO" id="GO:0006303">
    <property type="term" value="P:double-strand break repair via nonhomologous end joining"/>
    <property type="evidence" value="ECO:0007669"/>
    <property type="project" value="TreeGrafter"/>
</dbReference>
<feature type="compositionally biased region" description="Polar residues" evidence="1">
    <location>
        <begin position="326"/>
        <end position="339"/>
    </location>
</feature>
<keyword evidence="3" id="KW-1185">Reference proteome</keyword>
<dbReference type="GO" id="GO:0003677">
    <property type="term" value="F:DNA binding"/>
    <property type="evidence" value="ECO:0007669"/>
    <property type="project" value="InterPro"/>
</dbReference>
<gene>
    <name evidence="2" type="ORF">PHYSODRAFT_550031</name>
</gene>
<evidence type="ECO:0000256" key="1">
    <source>
        <dbReference type="SAM" id="MobiDB-lite"/>
    </source>
</evidence>
<feature type="compositionally biased region" description="Acidic residues" evidence="1">
    <location>
        <begin position="243"/>
        <end position="253"/>
    </location>
</feature>
<dbReference type="GeneID" id="20662715"/>
<dbReference type="InterPro" id="IPR010585">
    <property type="entry name" value="DNA_repair_prot_XRCC4"/>
</dbReference>
<feature type="compositionally biased region" description="Acidic residues" evidence="1">
    <location>
        <begin position="386"/>
        <end position="400"/>
    </location>
</feature>
<dbReference type="GO" id="GO:0010165">
    <property type="term" value="P:response to X-ray"/>
    <property type="evidence" value="ECO:0007669"/>
    <property type="project" value="TreeGrafter"/>
</dbReference>
<reference evidence="2 3" key="1">
    <citation type="journal article" date="2006" name="Science">
        <title>Phytophthora genome sequences uncover evolutionary origins and mechanisms of pathogenesis.</title>
        <authorList>
            <person name="Tyler B.M."/>
            <person name="Tripathy S."/>
            <person name="Zhang X."/>
            <person name="Dehal P."/>
            <person name="Jiang R.H."/>
            <person name="Aerts A."/>
            <person name="Arredondo F.D."/>
            <person name="Baxter L."/>
            <person name="Bensasson D."/>
            <person name="Beynon J.L."/>
            <person name="Chapman J."/>
            <person name="Damasceno C.M."/>
            <person name="Dorrance A.E."/>
            <person name="Dou D."/>
            <person name="Dickerman A.W."/>
            <person name="Dubchak I.L."/>
            <person name="Garbelotto M."/>
            <person name="Gijzen M."/>
            <person name="Gordon S.G."/>
            <person name="Govers F."/>
            <person name="Grunwald N.J."/>
            <person name="Huang W."/>
            <person name="Ivors K.L."/>
            <person name="Jones R.W."/>
            <person name="Kamoun S."/>
            <person name="Krampis K."/>
            <person name="Lamour K.H."/>
            <person name="Lee M.K."/>
            <person name="McDonald W.H."/>
            <person name="Medina M."/>
            <person name="Meijer H.J."/>
            <person name="Nordberg E.K."/>
            <person name="Maclean D.J."/>
            <person name="Ospina-Giraldo M.D."/>
            <person name="Morris P.F."/>
            <person name="Phuntumart V."/>
            <person name="Putnam N.H."/>
            <person name="Rash S."/>
            <person name="Rose J.K."/>
            <person name="Sakihama Y."/>
            <person name="Salamov A.A."/>
            <person name="Savidor A."/>
            <person name="Scheuring C.F."/>
            <person name="Smith B.M."/>
            <person name="Sobral B.W."/>
            <person name="Terry A."/>
            <person name="Torto-Alalibo T.A."/>
            <person name="Win J."/>
            <person name="Xu Z."/>
            <person name="Zhang H."/>
            <person name="Grigoriev I.V."/>
            <person name="Rokhsar D.S."/>
            <person name="Boore J.L."/>
        </authorList>
    </citation>
    <scope>NUCLEOTIDE SEQUENCE [LARGE SCALE GENOMIC DNA]</scope>
    <source>
        <strain evidence="2 3">P6497</strain>
    </source>
</reference>
<dbReference type="KEGG" id="psoj:PHYSODRAFT_550031"/>
<dbReference type="SMR" id="G5A8I4"/>
<feature type="compositionally biased region" description="Pro residues" evidence="1">
    <location>
        <begin position="369"/>
        <end position="385"/>
    </location>
</feature>
<name>G5A8I4_PHYSP</name>
<dbReference type="SUPFAM" id="SSF58022">
    <property type="entry name" value="XRCC4, C-terminal oligomerization domain"/>
    <property type="match status" value="1"/>
</dbReference>
<organism evidence="2 3">
    <name type="scientific">Phytophthora sojae (strain P6497)</name>
    <name type="common">Soybean stem and root rot agent</name>
    <name type="synonym">Phytophthora megasperma f. sp. glycines</name>
    <dbReference type="NCBI Taxonomy" id="1094619"/>
    <lineage>
        <taxon>Eukaryota</taxon>
        <taxon>Sar</taxon>
        <taxon>Stramenopiles</taxon>
        <taxon>Oomycota</taxon>
        <taxon>Peronosporomycetes</taxon>
        <taxon>Peronosporales</taxon>
        <taxon>Peronosporaceae</taxon>
        <taxon>Phytophthora</taxon>
    </lineage>
</organism>
<dbReference type="InParanoid" id="G5A8I4"/>